<protein>
    <submittedName>
        <fullName evidence="2">DNA-binding MarR family transcriptional regulator</fullName>
    </submittedName>
</protein>
<dbReference type="SMART" id="SM00347">
    <property type="entry name" value="HTH_MARR"/>
    <property type="match status" value="1"/>
</dbReference>
<dbReference type="GO" id="GO:0006950">
    <property type="term" value="P:response to stress"/>
    <property type="evidence" value="ECO:0007669"/>
    <property type="project" value="TreeGrafter"/>
</dbReference>
<keyword evidence="2" id="KW-0238">DNA-binding</keyword>
<comment type="caution">
    <text evidence="2">The sequence shown here is derived from an EMBL/GenBank/DDBJ whole genome shotgun (WGS) entry which is preliminary data.</text>
</comment>
<evidence type="ECO:0000259" key="1">
    <source>
        <dbReference type="PROSITE" id="PS50995"/>
    </source>
</evidence>
<dbReference type="Gene3D" id="1.10.10.10">
    <property type="entry name" value="Winged helix-like DNA-binding domain superfamily/Winged helix DNA-binding domain"/>
    <property type="match status" value="1"/>
</dbReference>
<accession>A0A841AF11</accession>
<dbReference type="PANTHER" id="PTHR33164">
    <property type="entry name" value="TRANSCRIPTIONAL REGULATOR, MARR FAMILY"/>
    <property type="match status" value="1"/>
</dbReference>
<proteinExistence type="predicted"/>
<dbReference type="InterPro" id="IPR036390">
    <property type="entry name" value="WH_DNA-bd_sf"/>
</dbReference>
<dbReference type="GO" id="GO:0003677">
    <property type="term" value="F:DNA binding"/>
    <property type="evidence" value="ECO:0007669"/>
    <property type="project" value="UniProtKB-KW"/>
</dbReference>
<dbReference type="InterPro" id="IPR000835">
    <property type="entry name" value="HTH_MarR-typ"/>
</dbReference>
<reference evidence="2 3" key="1">
    <citation type="submission" date="2020-08" db="EMBL/GenBank/DDBJ databases">
        <title>Sequencing the genomes of 1000 actinobacteria strains.</title>
        <authorList>
            <person name="Klenk H.-P."/>
        </authorList>
    </citation>
    <scope>NUCLEOTIDE SEQUENCE [LARGE SCALE GENOMIC DNA]</scope>
    <source>
        <strain evidence="2 3">DSM 28796</strain>
    </source>
</reference>
<name>A0A841AF11_9MICO</name>
<keyword evidence="3" id="KW-1185">Reference proteome</keyword>
<dbReference type="SUPFAM" id="SSF46785">
    <property type="entry name" value="Winged helix' DNA-binding domain"/>
    <property type="match status" value="1"/>
</dbReference>
<dbReference type="InterPro" id="IPR036388">
    <property type="entry name" value="WH-like_DNA-bd_sf"/>
</dbReference>
<feature type="domain" description="HTH marR-type" evidence="1">
    <location>
        <begin position="20"/>
        <end position="160"/>
    </location>
</feature>
<sequence>MTESTGRDGAATAAPYWYPEQDGAVALLAALRRFRAANLEMRRRMSASMDMNTTDLEALRFVIAHEHAEDPVTPLQLARHLEISGASTSKLLDRLTASGHLARAPHPHDGRSRIIVATDHAHAQVRERLRGMHERMLEIAHDVPPSARTAAIGFLDAMAEQLETEAAPEKLTPPAP</sequence>
<evidence type="ECO:0000313" key="3">
    <source>
        <dbReference type="Proteomes" id="UP000588158"/>
    </source>
</evidence>
<dbReference type="Proteomes" id="UP000588158">
    <property type="component" value="Unassembled WGS sequence"/>
</dbReference>
<organism evidence="2 3">
    <name type="scientific">Brachybacterium aquaticum</name>
    <dbReference type="NCBI Taxonomy" id="1432564"/>
    <lineage>
        <taxon>Bacteria</taxon>
        <taxon>Bacillati</taxon>
        <taxon>Actinomycetota</taxon>
        <taxon>Actinomycetes</taxon>
        <taxon>Micrococcales</taxon>
        <taxon>Dermabacteraceae</taxon>
        <taxon>Brachybacterium</taxon>
    </lineage>
</organism>
<dbReference type="RefSeq" id="WP_184325869.1">
    <property type="nucleotide sequence ID" value="NZ_JACHLZ010000001.1"/>
</dbReference>
<dbReference type="AlphaFoldDB" id="A0A841AF11"/>
<dbReference type="Pfam" id="PF12802">
    <property type="entry name" value="MarR_2"/>
    <property type="match status" value="1"/>
</dbReference>
<gene>
    <name evidence="2" type="ORF">HNR70_002376</name>
</gene>
<dbReference type="GO" id="GO:0003700">
    <property type="term" value="F:DNA-binding transcription factor activity"/>
    <property type="evidence" value="ECO:0007669"/>
    <property type="project" value="InterPro"/>
</dbReference>
<evidence type="ECO:0000313" key="2">
    <source>
        <dbReference type="EMBL" id="MBB5832563.1"/>
    </source>
</evidence>
<dbReference type="EMBL" id="JACHLZ010000001">
    <property type="protein sequence ID" value="MBB5832563.1"/>
    <property type="molecule type" value="Genomic_DNA"/>
</dbReference>
<dbReference type="PROSITE" id="PS50995">
    <property type="entry name" value="HTH_MARR_2"/>
    <property type="match status" value="1"/>
</dbReference>
<dbReference type="PANTHER" id="PTHR33164:SF43">
    <property type="entry name" value="HTH-TYPE TRANSCRIPTIONAL REPRESSOR YETL"/>
    <property type="match status" value="1"/>
</dbReference>
<dbReference type="InterPro" id="IPR039422">
    <property type="entry name" value="MarR/SlyA-like"/>
</dbReference>